<accession>A0A382JWA0</accession>
<organism evidence="2">
    <name type="scientific">marine metagenome</name>
    <dbReference type="NCBI Taxonomy" id="408172"/>
    <lineage>
        <taxon>unclassified sequences</taxon>
        <taxon>metagenomes</taxon>
        <taxon>ecological metagenomes</taxon>
    </lineage>
</organism>
<evidence type="ECO:0000259" key="1">
    <source>
        <dbReference type="PROSITE" id="PS51352"/>
    </source>
</evidence>
<dbReference type="Pfam" id="PF00578">
    <property type="entry name" value="AhpC-TSA"/>
    <property type="match status" value="1"/>
</dbReference>
<dbReference type="GO" id="GO:0016209">
    <property type="term" value="F:antioxidant activity"/>
    <property type="evidence" value="ECO:0007669"/>
    <property type="project" value="InterPro"/>
</dbReference>
<dbReference type="SUPFAM" id="SSF52833">
    <property type="entry name" value="Thioredoxin-like"/>
    <property type="match status" value="1"/>
</dbReference>
<gene>
    <name evidence="2" type="ORF">METZ01_LOCUS268476</name>
</gene>
<reference evidence="2" key="1">
    <citation type="submission" date="2018-05" db="EMBL/GenBank/DDBJ databases">
        <authorList>
            <person name="Lanie J.A."/>
            <person name="Ng W.-L."/>
            <person name="Kazmierczak K.M."/>
            <person name="Andrzejewski T.M."/>
            <person name="Davidsen T.M."/>
            <person name="Wayne K.J."/>
            <person name="Tettelin H."/>
            <person name="Glass J.I."/>
            <person name="Rusch D."/>
            <person name="Podicherti R."/>
            <person name="Tsui H.-C.T."/>
            <person name="Winkler M.E."/>
        </authorList>
    </citation>
    <scope>NUCLEOTIDE SEQUENCE</scope>
</reference>
<sequence length="197" mass="21920">MKNKIFIIYLIISICYGQELGVGDTIPSDFGLPWCANNETENDSLFFHDYNGATNETGQHSVIWFMYFTSWCPYCATEAPITQEISELYQDSGLVVIGMGSQWGDPYNCEEWAEAYGLTYPIIDDDGDLEDDDDSEGWNLFGDCCVPHNIVIDQNMEIVYTAPGFPDEGEPIFNAIDDALDSCGVLCLPPECSDIPG</sequence>
<protein>
    <recommendedName>
        <fullName evidence="1">Thioredoxin domain-containing protein</fullName>
    </recommendedName>
</protein>
<dbReference type="AlphaFoldDB" id="A0A382JWA0"/>
<feature type="domain" description="Thioredoxin" evidence="1">
    <location>
        <begin position="20"/>
        <end position="181"/>
    </location>
</feature>
<proteinExistence type="predicted"/>
<dbReference type="PANTHER" id="PTHR42852">
    <property type="entry name" value="THIOL:DISULFIDE INTERCHANGE PROTEIN DSBE"/>
    <property type="match status" value="1"/>
</dbReference>
<dbReference type="PROSITE" id="PS51352">
    <property type="entry name" value="THIOREDOXIN_2"/>
    <property type="match status" value="1"/>
</dbReference>
<dbReference type="InterPro" id="IPR036249">
    <property type="entry name" value="Thioredoxin-like_sf"/>
</dbReference>
<dbReference type="InterPro" id="IPR000866">
    <property type="entry name" value="AhpC/TSA"/>
</dbReference>
<dbReference type="PANTHER" id="PTHR42852:SF13">
    <property type="entry name" value="PROTEIN DIPZ"/>
    <property type="match status" value="1"/>
</dbReference>
<dbReference type="GO" id="GO:0016491">
    <property type="term" value="F:oxidoreductase activity"/>
    <property type="evidence" value="ECO:0007669"/>
    <property type="project" value="InterPro"/>
</dbReference>
<dbReference type="InterPro" id="IPR013766">
    <property type="entry name" value="Thioredoxin_domain"/>
</dbReference>
<dbReference type="InterPro" id="IPR050553">
    <property type="entry name" value="Thioredoxin_ResA/DsbE_sf"/>
</dbReference>
<dbReference type="CDD" id="cd02966">
    <property type="entry name" value="TlpA_like_family"/>
    <property type="match status" value="1"/>
</dbReference>
<dbReference type="Gene3D" id="3.40.30.10">
    <property type="entry name" value="Glutaredoxin"/>
    <property type="match status" value="1"/>
</dbReference>
<feature type="non-terminal residue" evidence="2">
    <location>
        <position position="197"/>
    </location>
</feature>
<evidence type="ECO:0000313" key="2">
    <source>
        <dbReference type="EMBL" id="SVC15622.1"/>
    </source>
</evidence>
<name>A0A382JWA0_9ZZZZ</name>
<dbReference type="EMBL" id="UINC01076446">
    <property type="protein sequence ID" value="SVC15622.1"/>
    <property type="molecule type" value="Genomic_DNA"/>
</dbReference>